<dbReference type="Gene3D" id="1.20.120.10">
    <property type="entry name" value="Cytochrome c/b562"/>
    <property type="match status" value="1"/>
</dbReference>
<gene>
    <name evidence="1" type="ordered locus">Fraau_0740</name>
</gene>
<sequence>MRHVLLLLIGIVIGTLGAISLNNAISQRNPVPRAVMVMMAYHQGQLQQSIRSGRCSAEAVVPELELMDSVALSIPPVFQGFDQGFAQATTRLQQAIRQAATHPAASCQAWQAPLAAVKEACDACHRQYR</sequence>
<dbReference type="EMBL" id="CP003350">
    <property type="protein sequence ID" value="AFC85213.1"/>
    <property type="molecule type" value="Genomic_DNA"/>
</dbReference>
<dbReference type="eggNOG" id="COG3909">
    <property type="taxonomic scope" value="Bacteria"/>
</dbReference>
<dbReference type="HOGENOM" id="CLU_151367_0_0_6"/>
<dbReference type="GO" id="GO:0005506">
    <property type="term" value="F:iron ion binding"/>
    <property type="evidence" value="ECO:0007669"/>
    <property type="project" value="InterPro"/>
</dbReference>
<evidence type="ECO:0000313" key="1">
    <source>
        <dbReference type="EMBL" id="AFC85213.1"/>
    </source>
</evidence>
<dbReference type="InterPro" id="IPR010980">
    <property type="entry name" value="Cyt_c/b562"/>
</dbReference>
<name>H8KZA9_FRAAD</name>
<dbReference type="GO" id="GO:0022900">
    <property type="term" value="P:electron transport chain"/>
    <property type="evidence" value="ECO:0007669"/>
    <property type="project" value="InterPro"/>
</dbReference>
<dbReference type="Proteomes" id="UP000005234">
    <property type="component" value="Chromosome"/>
</dbReference>
<dbReference type="RefSeq" id="WP_014402219.1">
    <property type="nucleotide sequence ID" value="NC_017033.1"/>
</dbReference>
<dbReference type="KEGG" id="fau:Fraau_0740"/>
<dbReference type="GO" id="GO:0009055">
    <property type="term" value="F:electron transfer activity"/>
    <property type="evidence" value="ECO:0007669"/>
    <property type="project" value="InterPro"/>
</dbReference>
<dbReference type="AlphaFoldDB" id="H8KZA9"/>
<dbReference type="GO" id="GO:0020037">
    <property type="term" value="F:heme binding"/>
    <property type="evidence" value="ECO:0007669"/>
    <property type="project" value="InterPro"/>
</dbReference>
<protein>
    <submittedName>
        <fullName evidence="1">Cytochrome C</fullName>
    </submittedName>
</protein>
<organism evidence="1 2">
    <name type="scientific">Frateuria aurantia (strain ATCC 33424 / DSM 6220 / KCTC 2777 / LMG 1558 / NBRC 3245 / NCIMB 13370)</name>
    <name type="common">Acetobacter aurantius</name>
    <dbReference type="NCBI Taxonomy" id="767434"/>
    <lineage>
        <taxon>Bacteria</taxon>
        <taxon>Pseudomonadati</taxon>
        <taxon>Pseudomonadota</taxon>
        <taxon>Gammaproteobacteria</taxon>
        <taxon>Lysobacterales</taxon>
        <taxon>Rhodanobacteraceae</taxon>
        <taxon>Frateuria</taxon>
    </lineage>
</organism>
<keyword evidence="2" id="KW-1185">Reference proteome</keyword>
<evidence type="ECO:0000313" key="2">
    <source>
        <dbReference type="Proteomes" id="UP000005234"/>
    </source>
</evidence>
<proteinExistence type="predicted"/>
<dbReference type="SUPFAM" id="SSF47175">
    <property type="entry name" value="Cytochromes"/>
    <property type="match status" value="1"/>
</dbReference>
<dbReference type="OrthoDB" id="5984407at2"/>
<accession>H8KZA9</accession>
<reference evidence="1" key="1">
    <citation type="submission" date="2012-02" db="EMBL/GenBank/DDBJ databases">
        <title>The complete genome of Frateuria aurantia DSM 6220.</title>
        <authorList>
            <consortium name="US DOE Joint Genome Institute (JGI-PGF)"/>
            <person name="Lucas S."/>
            <person name="Copeland A."/>
            <person name="Lapidus A."/>
            <person name="Glavina del Rio T."/>
            <person name="Dalin E."/>
            <person name="Tice H."/>
            <person name="Bruce D."/>
            <person name="Goodwin L."/>
            <person name="Pitluck S."/>
            <person name="Peters L."/>
            <person name="Ovchinnikova G."/>
            <person name="Teshima H."/>
            <person name="Kyrpides N."/>
            <person name="Mavromatis K."/>
            <person name="Ivanova N."/>
            <person name="Brettin T."/>
            <person name="Detter J.C."/>
            <person name="Han C."/>
            <person name="Larimer F."/>
            <person name="Land M."/>
            <person name="Hauser L."/>
            <person name="Markowitz V."/>
            <person name="Cheng J.-F."/>
            <person name="Hugenholtz P."/>
            <person name="Woyke T."/>
            <person name="Wu D."/>
            <person name="Brambilla E."/>
            <person name="Klenk H.-P."/>
            <person name="Eisen J.A."/>
        </authorList>
    </citation>
    <scope>NUCLEOTIDE SEQUENCE</scope>
    <source>
        <strain evidence="1">DSM 6220</strain>
    </source>
</reference>